<keyword evidence="14" id="KW-1185">Reference proteome</keyword>
<feature type="compositionally biased region" description="Basic and acidic residues" evidence="12">
    <location>
        <begin position="176"/>
        <end position="191"/>
    </location>
</feature>
<dbReference type="GO" id="GO:0019904">
    <property type="term" value="F:protein domain specific binding"/>
    <property type="evidence" value="ECO:0007669"/>
    <property type="project" value="Ensembl"/>
</dbReference>
<dbReference type="GO" id="GO:0003713">
    <property type="term" value="F:transcription coactivator activity"/>
    <property type="evidence" value="ECO:0007669"/>
    <property type="project" value="Ensembl"/>
</dbReference>
<keyword evidence="6" id="KW-0539">Nucleus</keyword>
<feature type="region of interest" description="Disordered" evidence="12">
    <location>
        <begin position="176"/>
        <end position="284"/>
    </location>
</feature>
<dbReference type="GO" id="GO:0006325">
    <property type="term" value="P:chromatin organization"/>
    <property type="evidence" value="ECO:0007669"/>
    <property type="project" value="Ensembl"/>
</dbReference>
<comment type="subcellular location">
    <subcellularLocation>
        <location evidence="1">Nucleus</location>
    </subcellularLocation>
</comment>
<evidence type="ECO:0000256" key="1">
    <source>
        <dbReference type="ARBA" id="ARBA00004123"/>
    </source>
</evidence>
<feature type="coiled-coil region" evidence="11">
    <location>
        <begin position="335"/>
        <end position="362"/>
    </location>
</feature>
<evidence type="ECO:0000256" key="6">
    <source>
        <dbReference type="ARBA" id="ARBA00023242"/>
    </source>
</evidence>
<dbReference type="Ensembl" id="ENSANAT00000044714.1">
    <property type="protein sequence ID" value="ENSANAP00000026765.1"/>
    <property type="gene ID" value="ENSANAG00000031129.1"/>
</dbReference>
<proteinExistence type="inferred from homology"/>
<evidence type="ECO:0000256" key="8">
    <source>
        <dbReference type="ARBA" id="ARBA00033410"/>
    </source>
</evidence>
<evidence type="ECO:0000256" key="4">
    <source>
        <dbReference type="ARBA" id="ARBA00023015"/>
    </source>
</evidence>
<evidence type="ECO:0000256" key="10">
    <source>
        <dbReference type="ARBA" id="ARBA00046755"/>
    </source>
</evidence>
<evidence type="ECO:0000256" key="12">
    <source>
        <dbReference type="SAM" id="MobiDB-lite"/>
    </source>
</evidence>
<comment type="similarity">
    <text evidence="2">Belongs to the NGG1 family.</text>
</comment>
<dbReference type="AlphaFoldDB" id="A0A2K5E0P2"/>
<evidence type="ECO:0000313" key="13">
    <source>
        <dbReference type="Ensembl" id="ENSANAP00000026765.1"/>
    </source>
</evidence>
<evidence type="ECO:0000256" key="2">
    <source>
        <dbReference type="ARBA" id="ARBA00005330"/>
    </source>
</evidence>
<sequence>MSELKDCPLQFHDFKSVDHLKVCPRYTAVLARSEDDGIGIEELDTLQLELETLLSSASRRLRVLEAETQILTDWQDKKGDRRFLKLGRDHELGAPPKHGKPKKQKLEGKAGHGPGPGPGRPKSKNLQPKIQEYEFTDDPIDVPRIPKNDAPNRFWASVEPYCADITSEEVRTLEELLKPPEDEAEHYKVEILDPTPGKHYSQRWAQEDLLEEQKDWGPGQQLGKSEAQHEQPEDGENIISPMEDSPIPDMSGKESGADGASTSPRNQNKPFSVPHTKSLESRIKEELIAQGLLESEDRPAEDSEDEVLAELRKRQAELKALSAHNRTKKHDLLRLAKEEVSRQELRQRVRMADNEVMDAFRKIMAARQKKRTPTKKEKDQAWKTLKERESILKLLDG</sequence>
<dbReference type="STRING" id="37293.ENSANAP00000026765"/>
<keyword evidence="11" id="KW-0175">Coiled coil</keyword>
<dbReference type="OMA" id="TPNKFWA"/>
<feature type="compositionally biased region" description="Polar residues" evidence="12">
    <location>
        <begin position="260"/>
        <end position="270"/>
    </location>
</feature>
<dbReference type="GO" id="GO:0031647">
    <property type="term" value="P:regulation of protein stability"/>
    <property type="evidence" value="ECO:0007669"/>
    <property type="project" value="Ensembl"/>
</dbReference>
<feature type="region of interest" description="Disordered" evidence="12">
    <location>
        <begin position="87"/>
        <end position="152"/>
    </location>
</feature>
<evidence type="ECO:0000313" key="14">
    <source>
        <dbReference type="Proteomes" id="UP000233020"/>
    </source>
</evidence>
<evidence type="ECO:0000256" key="9">
    <source>
        <dbReference type="ARBA" id="ARBA00046128"/>
    </source>
</evidence>
<keyword evidence="5" id="KW-0804">Transcription</keyword>
<dbReference type="PANTHER" id="PTHR13556">
    <property type="entry name" value="TRANSCRIPTIONAL ADAPTER 3-RELATED"/>
    <property type="match status" value="1"/>
</dbReference>
<dbReference type="GO" id="GO:0000122">
    <property type="term" value="P:negative regulation of transcription by RNA polymerase II"/>
    <property type="evidence" value="ECO:0007669"/>
    <property type="project" value="Ensembl"/>
</dbReference>
<dbReference type="InterPro" id="IPR019340">
    <property type="entry name" value="Histone_AcTrfase_su3"/>
</dbReference>
<dbReference type="GeneTree" id="ENSGT00390000008947"/>
<dbReference type="Pfam" id="PF10198">
    <property type="entry name" value="Ada3"/>
    <property type="match status" value="1"/>
</dbReference>
<dbReference type="GO" id="GO:0140672">
    <property type="term" value="C:ATAC complex"/>
    <property type="evidence" value="ECO:0007669"/>
    <property type="project" value="Ensembl"/>
</dbReference>
<gene>
    <name evidence="13" type="primary">TADA3</name>
</gene>
<evidence type="ECO:0000256" key="3">
    <source>
        <dbReference type="ARBA" id="ARBA00018537"/>
    </source>
</evidence>
<evidence type="ECO:0000256" key="11">
    <source>
        <dbReference type="SAM" id="Coils"/>
    </source>
</evidence>
<accession>A0A2K5E0P2</accession>
<dbReference type="GO" id="GO:0033276">
    <property type="term" value="C:transcription factor TFTC complex"/>
    <property type="evidence" value="ECO:0007669"/>
    <property type="project" value="Ensembl"/>
</dbReference>
<keyword evidence="4" id="KW-0805">Transcription regulation</keyword>
<dbReference type="GO" id="GO:0072686">
    <property type="term" value="C:mitotic spindle"/>
    <property type="evidence" value="ECO:0007669"/>
    <property type="project" value="Ensembl"/>
</dbReference>
<protein>
    <recommendedName>
        <fullName evidence="3">Transcriptional adapter 3</fullName>
    </recommendedName>
    <alternativeName>
        <fullName evidence="8">ADA3 homolog</fullName>
    </alternativeName>
    <alternativeName>
        <fullName evidence="7">Transcriptional adapter 3-like</fullName>
    </alternativeName>
</protein>
<dbReference type="GO" id="GO:0000278">
    <property type="term" value="P:mitotic cell cycle"/>
    <property type="evidence" value="ECO:0007669"/>
    <property type="project" value="Ensembl"/>
</dbReference>
<dbReference type="GO" id="GO:0051726">
    <property type="term" value="P:regulation of cell cycle"/>
    <property type="evidence" value="ECO:0007669"/>
    <property type="project" value="Ensembl"/>
</dbReference>
<dbReference type="Proteomes" id="UP000233020">
    <property type="component" value="Unplaced"/>
</dbReference>
<dbReference type="GO" id="GO:0051302">
    <property type="term" value="P:regulation of cell division"/>
    <property type="evidence" value="ECO:0007669"/>
    <property type="project" value="Ensembl"/>
</dbReference>
<comment type="function">
    <text evidence="9">Functions as a component of the PCAF complex. The PCAF complex is capable of efficiently acetylating histones in a nucleosomal context. The PCAF complex could be considered as the human version of the yeast SAGA complex. Also known as a coactivator for p53/TP53-dependent transcriptional activation. Component of the ATAC complex, a complex with histone acetyltransferase activity on histones H3 and H4.</text>
</comment>
<dbReference type="GO" id="GO:0000124">
    <property type="term" value="C:SAGA complex"/>
    <property type="evidence" value="ECO:0007669"/>
    <property type="project" value="Ensembl"/>
</dbReference>
<name>A0A2K5E0P2_AOTNA</name>
<evidence type="ECO:0000256" key="7">
    <source>
        <dbReference type="ARBA" id="ARBA00031544"/>
    </source>
</evidence>
<dbReference type="GO" id="GO:0010628">
    <property type="term" value="P:positive regulation of gene expression"/>
    <property type="evidence" value="ECO:0007669"/>
    <property type="project" value="Ensembl"/>
</dbReference>
<dbReference type="GO" id="GO:0016922">
    <property type="term" value="F:nuclear receptor binding"/>
    <property type="evidence" value="ECO:0007669"/>
    <property type="project" value="Ensembl"/>
</dbReference>
<comment type="subunit">
    <text evidence="10">The PCAF complex is composed of a number of TBP-associated factors (TAFS), such as TAF5, TAF5L, TAF6, TAF6L, TAF9, TAF10 and TAF12, PCAF, and also PCAF-associated factors (PAFs), such as TADA2L/ADA2, TADA3L/ADA3 and SPT3. Interacts directly with TADA2L and PCAF and also with the high-risk HPV oncoprotein E6. Component of the STAGA transcription coactivator-HAT complex, at least composed of SUPT3H, GCN5L2, TAF5L, TAF6L, SUPT7L, TADA3L, TAD1L, TAF10, TAF12, TRRAP and TAF9. Component of the TFTC-HAT complex. Component of the ADA2A-containing complex (ATAC), composed of KAT14, KAT2A, TADA2L, TADA3L, ZZ3, MBIP, WDR5, YEATS2, CCDC101 and DR1.</text>
</comment>
<reference evidence="13" key="2">
    <citation type="submission" date="2025-09" db="UniProtKB">
        <authorList>
            <consortium name="Ensembl"/>
        </authorList>
    </citation>
    <scope>IDENTIFICATION</scope>
</reference>
<dbReference type="PANTHER" id="PTHR13556:SF2">
    <property type="entry name" value="TRANSCRIPTIONAL ADAPTER 3"/>
    <property type="match status" value="1"/>
</dbReference>
<organism evidence="13 14">
    <name type="scientific">Aotus nancymaae</name>
    <name type="common">Ma's night monkey</name>
    <dbReference type="NCBI Taxonomy" id="37293"/>
    <lineage>
        <taxon>Eukaryota</taxon>
        <taxon>Metazoa</taxon>
        <taxon>Chordata</taxon>
        <taxon>Craniata</taxon>
        <taxon>Vertebrata</taxon>
        <taxon>Euteleostomi</taxon>
        <taxon>Mammalia</taxon>
        <taxon>Eutheria</taxon>
        <taxon>Euarchontoglires</taxon>
        <taxon>Primates</taxon>
        <taxon>Haplorrhini</taxon>
        <taxon>Platyrrhini</taxon>
        <taxon>Aotidae</taxon>
        <taxon>Aotus</taxon>
    </lineage>
</organism>
<dbReference type="GO" id="GO:0045995">
    <property type="term" value="P:regulation of embryonic development"/>
    <property type="evidence" value="ECO:0007669"/>
    <property type="project" value="Ensembl"/>
</dbReference>
<evidence type="ECO:0000256" key="5">
    <source>
        <dbReference type="ARBA" id="ARBA00023163"/>
    </source>
</evidence>
<reference evidence="13" key="1">
    <citation type="submission" date="2025-08" db="UniProtKB">
        <authorList>
            <consortium name="Ensembl"/>
        </authorList>
    </citation>
    <scope>IDENTIFICATION</scope>
</reference>